<gene>
    <name evidence="1" type="ORF">HMPREF1981_02244</name>
</gene>
<sequence length="51" mass="6066">MHTEATIYCHHSDKRGLLQKKNNTLIYRTIKKKKEENGDKLLGNVPKRFLR</sequence>
<evidence type="ECO:0000313" key="1">
    <source>
        <dbReference type="EMBL" id="ERI84768.1"/>
    </source>
</evidence>
<evidence type="ECO:0000313" key="2">
    <source>
        <dbReference type="Proteomes" id="UP000016496"/>
    </source>
</evidence>
<dbReference type="PATRIC" id="fig|1321819.3.peg.2075"/>
<name>U2CL25_9BACE</name>
<organism evidence="1 2">
    <name type="scientific">Bacteroides pyogenes F0041</name>
    <dbReference type="NCBI Taxonomy" id="1321819"/>
    <lineage>
        <taxon>Bacteria</taxon>
        <taxon>Pseudomonadati</taxon>
        <taxon>Bacteroidota</taxon>
        <taxon>Bacteroidia</taxon>
        <taxon>Bacteroidales</taxon>
        <taxon>Bacteroidaceae</taxon>
        <taxon>Bacteroides</taxon>
    </lineage>
</organism>
<dbReference type="HOGENOM" id="CLU_3095727_0_0_10"/>
<dbReference type="EMBL" id="AWSV01000116">
    <property type="protein sequence ID" value="ERI84768.1"/>
    <property type="molecule type" value="Genomic_DNA"/>
</dbReference>
<reference evidence="1 2" key="1">
    <citation type="submission" date="2013-08" db="EMBL/GenBank/DDBJ databases">
        <authorList>
            <person name="Weinstock G."/>
            <person name="Sodergren E."/>
            <person name="Wylie T."/>
            <person name="Fulton L."/>
            <person name="Fulton R."/>
            <person name="Fronick C."/>
            <person name="O'Laughlin M."/>
            <person name="Godfrey J."/>
            <person name="Miner T."/>
            <person name="Herter B."/>
            <person name="Appelbaum E."/>
            <person name="Cordes M."/>
            <person name="Lek S."/>
            <person name="Wollam A."/>
            <person name="Pepin K.H."/>
            <person name="Palsikar V.B."/>
            <person name="Mitreva M."/>
            <person name="Wilson R.K."/>
        </authorList>
    </citation>
    <scope>NUCLEOTIDE SEQUENCE [LARGE SCALE GENOMIC DNA]</scope>
    <source>
        <strain evidence="1 2">F0041</strain>
    </source>
</reference>
<protein>
    <submittedName>
        <fullName evidence="1">Uncharacterized protein</fullName>
    </submittedName>
</protein>
<dbReference type="Proteomes" id="UP000016496">
    <property type="component" value="Unassembled WGS sequence"/>
</dbReference>
<accession>U2CL25</accession>
<dbReference type="AlphaFoldDB" id="U2CL25"/>
<proteinExistence type="predicted"/>
<comment type="caution">
    <text evidence="1">The sequence shown here is derived from an EMBL/GenBank/DDBJ whole genome shotgun (WGS) entry which is preliminary data.</text>
</comment>